<organism evidence="2 3">
    <name type="scientific">Seminavis robusta</name>
    <dbReference type="NCBI Taxonomy" id="568900"/>
    <lineage>
        <taxon>Eukaryota</taxon>
        <taxon>Sar</taxon>
        <taxon>Stramenopiles</taxon>
        <taxon>Ochrophyta</taxon>
        <taxon>Bacillariophyta</taxon>
        <taxon>Bacillariophyceae</taxon>
        <taxon>Bacillariophycidae</taxon>
        <taxon>Naviculales</taxon>
        <taxon>Naviculaceae</taxon>
        <taxon>Seminavis</taxon>
    </lineage>
</organism>
<name>A0A9N8HJ56_9STRA</name>
<feature type="region of interest" description="Disordered" evidence="1">
    <location>
        <begin position="22"/>
        <end position="46"/>
    </location>
</feature>
<evidence type="ECO:0000256" key="1">
    <source>
        <dbReference type="SAM" id="MobiDB-lite"/>
    </source>
</evidence>
<sequence length="166" mass="17438">MESGHSVPSGISFFSNDDDIEGEFATYSPADTHLVEDEEDDNNDKEGCHYDGIGHQEVMDDDMGSFEDDSYSMDSVEMREAAIVCQSRSRWKCSTKEILELAMDAVDVNDVMLADPTAITAASRHIAGTASGTASATATATATTTTTTTATNAAASATVTSTTTAA</sequence>
<protein>
    <submittedName>
        <fullName evidence="2">Uncharacterized protein</fullName>
    </submittedName>
</protein>
<keyword evidence="3" id="KW-1185">Reference proteome</keyword>
<dbReference type="EMBL" id="CAICTM010000668">
    <property type="protein sequence ID" value="CAB9514707.1"/>
    <property type="molecule type" value="Genomic_DNA"/>
</dbReference>
<reference evidence="2" key="1">
    <citation type="submission" date="2020-06" db="EMBL/GenBank/DDBJ databases">
        <authorList>
            <consortium name="Plant Systems Biology data submission"/>
        </authorList>
    </citation>
    <scope>NUCLEOTIDE SEQUENCE</scope>
    <source>
        <strain evidence="2">D6</strain>
    </source>
</reference>
<gene>
    <name evidence="2" type="ORF">SEMRO_669_G184600.1</name>
</gene>
<dbReference type="AlphaFoldDB" id="A0A9N8HJ56"/>
<comment type="caution">
    <text evidence="2">The sequence shown here is derived from an EMBL/GenBank/DDBJ whole genome shotgun (WGS) entry which is preliminary data.</text>
</comment>
<dbReference type="Proteomes" id="UP001153069">
    <property type="component" value="Unassembled WGS sequence"/>
</dbReference>
<evidence type="ECO:0000313" key="2">
    <source>
        <dbReference type="EMBL" id="CAB9514707.1"/>
    </source>
</evidence>
<evidence type="ECO:0000313" key="3">
    <source>
        <dbReference type="Proteomes" id="UP001153069"/>
    </source>
</evidence>
<accession>A0A9N8HJ56</accession>
<proteinExistence type="predicted"/>